<protein>
    <submittedName>
        <fullName evidence="1">Unannotated protein</fullName>
    </submittedName>
</protein>
<name>A0A6J6CVX2_9ZZZZ</name>
<reference evidence="1" key="1">
    <citation type="submission" date="2020-05" db="EMBL/GenBank/DDBJ databases">
        <authorList>
            <person name="Chiriac C."/>
            <person name="Salcher M."/>
            <person name="Ghai R."/>
            <person name="Kavagutti S V."/>
        </authorList>
    </citation>
    <scope>NUCLEOTIDE SEQUENCE</scope>
</reference>
<dbReference type="AlphaFoldDB" id="A0A6J6CVX2"/>
<proteinExistence type="predicted"/>
<organism evidence="1">
    <name type="scientific">freshwater metagenome</name>
    <dbReference type="NCBI Taxonomy" id="449393"/>
    <lineage>
        <taxon>unclassified sequences</taxon>
        <taxon>metagenomes</taxon>
        <taxon>ecological metagenomes</taxon>
    </lineage>
</organism>
<dbReference type="EMBL" id="CAEZSU010000123">
    <property type="protein sequence ID" value="CAB4555750.1"/>
    <property type="molecule type" value="Genomic_DNA"/>
</dbReference>
<dbReference type="EMBL" id="CAEZTR010000215">
    <property type="protein sequence ID" value="CAB4594196.1"/>
    <property type="molecule type" value="Genomic_DNA"/>
</dbReference>
<accession>A0A6J6CVX2</accession>
<evidence type="ECO:0000313" key="2">
    <source>
        <dbReference type="EMBL" id="CAB4594196.1"/>
    </source>
</evidence>
<evidence type="ECO:0000313" key="1">
    <source>
        <dbReference type="EMBL" id="CAB4555750.1"/>
    </source>
</evidence>
<sequence>MRRRVSDAAQWREWAVVWVVRMLRSQVLRLPCAQVKDGTADGKQ</sequence>
<gene>
    <name evidence="1" type="ORF">UFOPK1495_01171</name>
    <name evidence="2" type="ORF">UFOPK1711_01999</name>
</gene>